<dbReference type="GO" id="GO:0004252">
    <property type="term" value="F:serine-type endopeptidase activity"/>
    <property type="evidence" value="ECO:0007669"/>
    <property type="project" value="InterPro"/>
</dbReference>
<proteinExistence type="predicted"/>
<dbReference type="EMBL" id="CAESAQ020000028">
    <property type="protein sequence ID" value="CAB5496445.1"/>
    <property type="molecule type" value="Genomic_DNA"/>
</dbReference>
<dbReference type="AlphaFoldDB" id="A0A8H8XBQ7"/>
<dbReference type="GO" id="GO:0006508">
    <property type="term" value="P:proteolysis"/>
    <property type="evidence" value="ECO:0007669"/>
    <property type="project" value="InterPro"/>
</dbReference>
<dbReference type="Gene3D" id="3.30.160.280">
    <property type="match status" value="2"/>
</dbReference>
<organism evidence="2 3">
    <name type="scientific">Bathymodiolus thermophilus thioautotrophic gill symbiont</name>
    <dbReference type="NCBI Taxonomy" id="2360"/>
    <lineage>
        <taxon>Bacteria</taxon>
        <taxon>Pseudomonadati</taxon>
        <taxon>Pseudomonadota</taxon>
        <taxon>Gammaproteobacteria</taxon>
        <taxon>sulfur-oxidizing symbionts</taxon>
    </lineage>
</organism>
<dbReference type="Pfam" id="PF00089">
    <property type="entry name" value="Trypsin"/>
    <property type="match status" value="1"/>
</dbReference>
<feature type="domain" description="Peptidase S1" evidence="1">
    <location>
        <begin position="42"/>
        <end position="129"/>
    </location>
</feature>
<evidence type="ECO:0000313" key="3">
    <source>
        <dbReference type="Proteomes" id="UP000643672"/>
    </source>
</evidence>
<dbReference type="InterPro" id="IPR009003">
    <property type="entry name" value="Peptidase_S1_PA"/>
</dbReference>
<keyword evidence="3" id="KW-1185">Reference proteome</keyword>
<dbReference type="SUPFAM" id="SSF50494">
    <property type="entry name" value="Trypsin-like serine proteases"/>
    <property type="match status" value="1"/>
</dbReference>
<dbReference type="InterPro" id="IPR001254">
    <property type="entry name" value="Trypsin_dom"/>
</dbReference>
<comment type="caution">
    <text evidence="2">The sequence shown here is derived from an EMBL/GenBank/DDBJ whole genome shotgun (WGS) entry which is preliminary data.</text>
</comment>
<dbReference type="InterPro" id="IPR043504">
    <property type="entry name" value="Peptidase_S1_PA_chymotrypsin"/>
</dbReference>
<sequence>MFYQENVLKKLYKLTSILTILIGISVNPAFAEEFSDAGAITNFQVRIQHDDKLCSGSLLSRKIVITSKHCIVGSNITVFHNDKSYKAKAVHQYPSQEISADKTANEDLGIIELDNAIIGNDISFVKIPTVRQEQTAFADKYPLAIFGFTGGAVTFEENNEYYLLGILNASTTYSRLGLPKTREWLNNFYVDLHHWNEHERKGNIGDLYIYANPYNNTTEYFGLMQLGADHKYWYFPSDKTHNYYWVYLGDTTATNARNRFDVILRMNKWGQNDRKGKIGDDYVHVNYHNNSIEVFTLKALYSDERYWYFPSEKNNNYCWKYKRSIFGIEEEKKKEEGKKRKEEDFLRVFRLIFEGSHEYRLNKVNI</sequence>
<protein>
    <recommendedName>
        <fullName evidence="1">Peptidase S1 domain-containing protein</fullName>
    </recommendedName>
</protein>
<dbReference type="Proteomes" id="UP000643672">
    <property type="component" value="Unassembled WGS sequence"/>
</dbReference>
<evidence type="ECO:0000313" key="2">
    <source>
        <dbReference type="EMBL" id="CAB5496445.1"/>
    </source>
</evidence>
<dbReference type="Gene3D" id="2.40.10.10">
    <property type="entry name" value="Trypsin-like serine proteases"/>
    <property type="match status" value="1"/>
</dbReference>
<dbReference type="RefSeq" id="WP_202762663.1">
    <property type="nucleotide sequence ID" value="NZ_CAESAQ020000028.1"/>
</dbReference>
<accession>A0A8H8XBQ7</accession>
<gene>
    <name evidence="2" type="ORF">THERMOS_512</name>
</gene>
<reference evidence="2 3" key="1">
    <citation type="submission" date="2020-05" db="EMBL/GenBank/DDBJ databases">
        <authorList>
            <person name="Petersen J."/>
            <person name="Sayavedra L."/>
        </authorList>
    </citation>
    <scope>NUCLEOTIDE SEQUENCE [LARGE SCALE GENOMIC DNA]</scope>
    <source>
        <strain evidence="2">B thermophilus SOXS</strain>
    </source>
</reference>
<evidence type="ECO:0000259" key="1">
    <source>
        <dbReference type="Pfam" id="PF00089"/>
    </source>
</evidence>
<name>A0A8H8XBQ7_9GAMM</name>